<name>A0A0E9S4B1_ANGAN</name>
<accession>A0A0E9S4B1</accession>
<evidence type="ECO:0000313" key="1">
    <source>
        <dbReference type="EMBL" id="JAH36126.1"/>
    </source>
</evidence>
<sequence>MFNFKEIVYLHKSLLHISGIFMELCPTTLQNDL</sequence>
<dbReference type="EMBL" id="GBXM01092391">
    <property type="protein sequence ID" value="JAH16186.1"/>
    <property type="molecule type" value="Transcribed_RNA"/>
</dbReference>
<protein>
    <submittedName>
        <fullName evidence="1">Uncharacterized protein</fullName>
    </submittedName>
</protein>
<dbReference type="EMBL" id="GBXM01072451">
    <property type="protein sequence ID" value="JAH36126.1"/>
    <property type="molecule type" value="Transcribed_RNA"/>
</dbReference>
<reference evidence="1" key="1">
    <citation type="submission" date="2014-11" db="EMBL/GenBank/DDBJ databases">
        <authorList>
            <person name="Amaro Gonzalez C."/>
        </authorList>
    </citation>
    <scope>NUCLEOTIDE SEQUENCE</scope>
</reference>
<dbReference type="AlphaFoldDB" id="A0A0E9S4B1"/>
<proteinExistence type="predicted"/>
<organism evidence="1">
    <name type="scientific">Anguilla anguilla</name>
    <name type="common">European freshwater eel</name>
    <name type="synonym">Muraena anguilla</name>
    <dbReference type="NCBI Taxonomy" id="7936"/>
    <lineage>
        <taxon>Eukaryota</taxon>
        <taxon>Metazoa</taxon>
        <taxon>Chordata</taxon>
        <taxon>Craniata</taxon>
        <taxon>Vertebrata</taxon>
        <taxon>Euteleostomi</taxon>
        <taxon>Actinopterygii</taxon>
        <taxon>Neopterygii</taxon>
        <taxon>Teleostei</taxon>
        <taxon>Anguilliformes</taxon>
        <taxon>Anguillidae</taxon>
        <taxon>Anguilla</taxon>
    </lineage>
</organism>
<reference evidence="1" key="2">
    <citation type="journal article" date="2015" name="Fish Shellfish Immunol.">
        <title>Early steps in the European eel (Anguilla anguilla)-Vibrio vulnificus interaction in the gills: Role of the RtxA13 toxin.</title>
        <authorList>
            <person name="Callol A."/>
            <person name="Pajuelo D."/>
            <person name="Ebbesson L."/>
            <person name="Teles M."/>
            <person name="MacKenzie S."/>
            <person name="Amaro C."/>
        </authorList>
    </citation>
    <scope>NUCLEOTIDE SEQUENCE</scope>
</reference>